<evidence type="ECO:0000313" key="2">
    <source>
        <dbReference type="EMBL" id="KAG8046287.1"/>
    </source>
</evidence>
<dbReference type="EMBL" id="JAAALK010000290">
    <property type="protein sequence ID" value="KAG8046287.1"/>
    <property type="molecule type" value="Genomic_DNA"/>
</dbReference>
<evidence type="ECO:0000313" key="3">
    <source>
        <dbReference type="Proteomes" id="UP000729402"/>
    </source>
</evidence>
<proteinExistence type="predicted"/>
<dbReference type="AlphaFoldDB" id="A0A8J5RB92"/>
<comment type="caution">
    <text evidence="2">The sequence shown here is derived from an EMBL/GenBank/DDBJ whole genome shotgun (WGS) entry which is preliminary data.</text>
</comment>
<keyword evidence="1" id="KW-0812">Transmembrane</keyword>
<feature type="transmembrane region" description="Helical" evidence="1">
    <location>
        <begin position="21"/>
        <end position="40"/>
    </location>
</feature>
<dbReference type="Proteomes" id="UP000729402">
    <property type="component" value="Unassembled WGS sequence"/>
</dbReference>
<reference evidence="2" key="1">
    <citation type="journal article" date="2021" name="bioRxiv">
        <title>Whole Genome Assembly and Annotation of Northern Wild Rice, Zizania palustris L., Supports a Whole Genome Duplication in the Zizania Genus.</title>
        <authorList>
            <person name="Haas M."/>
            <person name="Kono T."/>
            <person name="Macchietto M."/>
            <person name="Millas R."/>
            <person name="McGilp L."/>
            <person name="Shao M."/>
            <person name="Duquette J."/>
            <person name="Hirsch C.N."/>
            <person name="Kimball J."/>
        </authorList>
    </citation>
    <scope>NUCLEOTIDE SEQUENCE</scope>
    <source>
        <tissue evidence="2">Fresh leaf tissue</tissue>
    </source>
</reference>
<keyword evidence="1" id="KW-1133">Transmembrane helix</keyword>
<keyword evidence="3" id="KW-1185">Reference proteome</keyword>
<evidence type="ECO:0000256" key="1">
    <source>
        <dbReference type="SAM" id="Phobius"/>
    </source>
</evidence>
<gene>
    <name evidence="2" type="ORF">GUJ93_ZPchr0008g12518</name>
</gene>
<organism evidence="2 3">
    <name type="scientific">Zizania palustris</name>
    <name type="common">Northern wild rice</name>
    <dbReference type="NCBI Taxonomy" id="103762"/>
    <lineage>
        <taxon>Eukaryota</taxon>
        <taxon>Viridiplantae</taxon>
        <taxon>Streptophyta</taxon>
        <taxon>Embryophyta</taxon>
        <taxon>Tracheophyta</taxon>
        <taxon>Spermatophyta</taxon>
        <taxon>Magnoliopsida</taxon>
        <taxon>Liliopsida</taxon>
        <taxon>Poales</taxon>
        <taxon>Poaceae</taxon>
        <taxon>BOP clade</taxon>
        <taxon>Oryzoideae</taxon>
        <taxon>Oryzeae</taxon>
        <taxon>Zizaniinae</taxon>
        <taxon>Zizania</taxon>
    </lineage>
</organism>
<reference evidence="2" key="2">
    <citation type="submission" date="2021-02" db="EMBL/GenBank/DDBJ databases">
        <authorList>
            <person name="Kimball J.A."/>
            <person name="Haas M.W."/>
            <person name="Macchietto M."/>
            <person name="Kono T."/>
            <person name="Duquette J."/>
            <person name="Shao M."/>
        </authorList>
    </citation>
    <scope>NUCLEOTIDE SEQUENCE</scope>
    <source>
        <tissue evidence="2">Fresh leaf tissue</tissue>
    </source>
</reference>
<keyword evidence="1" id="KW-0472">Membrane</keyword>
<accession>A0A8J5RB92</accession>
<protein>
    <submittedName>
        <fullName evidence="2">Uncharacterized protein</fullName>
    </submittedName>
</protein>
<sequence>MQWAAFWRHRKKEEQPLGGHILSLPYASCSLYSIFAFLPAGCFQGHLSLGHFSLGIKRCACLGINMPVLLAASITQHLLSDNVFHAICECDIIFHAKHTDIIVLNCL</sequence>
<name>A0A8J5RB92_ZIZPA</name>